<dbReference type="GO" id="GO:0005975">
    <property type="term" value="P:carbohydrate metabolic process"/>
    <property type="evidence" value="ECO:0007669"/>
    <property type="project" value="InterPro"/>
</dbReference>
<dbReference type="Pfam" id="PF03663">
    <property type="entry name" value="Glyco_hydro_76"/>
    <property type="match status" value="1"/>
</dbReference>
<reference evidence="2" key="1">
    <citation type="journal article" date="2020" name="Stud. Mycol.">
        <title>101 Dothideomycetes genomes: a test case for predicting lifestyles and emergence of pathogens.</title>
        <authorList>
            <person name="Haridas S."/>
            <person name="Albert R."/>
            <person name="Binder M."/>
            <person name="Bloem J."/>
            <person name="Labutti K."/>
            <person name="Salamov A."/>
            <person name="Andreopoulos B."/>
            <person name="Baker S."/>
            <person name="Barry K."/>
            <person name="Bills G."/>
            <person name="Bluhm B."/>
            <person name="Cannon C."/>
            <person name="Castanera R."/>
            <person name="Culley D."/>
            <person name="Daum C."/>
            <person name="Ezra D."/>
            <person name="Gonzalez J."/>
            <person name="Henrissat B."/>
            <person name="Kuo A."/>
            <person name="Liang C."/>
            <person name="Lipzen A."/>
            <person name="Lutzoni F."/>
            <person name="Magnuson J."/>
            <person name="Mondo S."/>
            <person name="Nolan M."/>
            <person name="Ohm R."/>
            <person name="Pangilinan J."/>
            <person name="Park H.-J."/>
            <person name="Ramirez L."/>
            <person name="Alfaro M."/>
            <person name="Sun H."/>
            <person name="Tritt A."/>
            <person name="Yoshinaga Y."/>
            <person name="Zwiers L.-H."/>
            <person name="Turgeon B."/>
            <person name="Goodwin S."/>
            <person name="Spatafora J."/>
            <person name="Crous P."/>
            <person name="Grigoriev I."/>
        </authorList>
    </citation>
    <scope>NUCLEOTIDE SEQUENCE</scope>
    <source>
        <strain evidence="2">CBS 690.94</strain>
    </source>
</reference>
<dbReference type="SUPFAM" id="SSF48208">
    <property type="entry name" value="Six-hairpin glycosidases"/>
    <property type="match status" value="1"/>
</dbReference>
<protein>
    <submittedName>
        <fullName evidence="2">Glycoside hydrolase family 76 protein</fullName>
    </submittedName>
</protein>
<sequence length="350" mass="38212">MKFQFSLLLPLFYISPASADYTENTHTAIQLLQDKFYNVDTGLWKGATGDLWWQSGHILETIARFGIADESYKQTATDIVANTYAKSGDQIGYTNWHNDYYDDMGWWAQGWIAAYDLTGDAKYLDTAKDLFEDMTGGYHTPCGGIFWSKAATGIASISNELFLSVAAHLANRVGDGEKENYKNWAQQEWDFIFNSGVINSDNLINDGVDMGTCKNNGKPIYTYNQGVVLAGLSELAKAFSDGGFINHAYTLARGSLAKLTTNSILTEPFPSPLDEQGSMFKGAFIAGLLTLHANEPQPEFAAFFKANADSVWDKARNGDGVIEDLFDGSGNANAASHASGIDVLLAASRS</sequence>
<dbReference type="InterPro" id="IPR005198">
    <property type="entry name" value="Glyco_hydro_76"/>
</dbReference>
<feature type="signal peptide" evidence="1">
    <location>
        <begin position="1"/>
        <end position="19"/>
    </location>
</feature>
<organism evidence="2 3">
    <name type="scientific">Karstenula rhodostoma CBS 690.94</name>
    <dbReference type="NCBI Taxonomy" id="1392251"/>
    <lineage>
        <taxon>Eukaryota</taxon>
        <taxon>Fungi</taxon>
        <taxon>Dikarya</taxon>
        <taxon>Ascomycota</taxon>
        <taxon>Pezizomycotina</taxon>
        <taxon>Dothideomycetes</taxon>
        <taxon>Pleosporomycetidae</taxon>
        <taxon>Pleosporales</taxon>
        <taxon>Massarineae</taxon>
        <taxon>Didymosphaeriaceae</taxon>
        <taxon>Karstenula</taxon>
    </lineage>
</organism>
<dbReference type="Proteomes" id="UP000799764">
    <property type="component" value="Unassembled WGS sequence"/>
</dbReference>
<comment type="caution">
    <text evidence="2">The sequence shown here is derived from an EMBL/GenBank/DDBJ whole genome shotgun (WGS) entry which is preliminary data.</text>
</comment>
<name>A0A9P4PLG5_9PLEO</name>
<dbReference type="InterPro" id="IPR053169">
    <property type="entry name" value="MUG_Protein"/>
</dbReference>
<feature type="chain" id="PRO_5040488088" evidence="1">
    <location>
        <begin position="20"/>
        <end position="350"/>
    </location>
</feature>
<dbReference type="PANTHER" id="PTHR47791">
    <property type="entry name" value="MEIOTICALLY UP-REGULATED GENE 191 PROTEIN"/>
    <property type="match status" value="1"/>
</dbReference>
<dbReference type="PANTHER" id="PTHR47791:SF1">
    <property type="entry name" value="ENDO MANNANASE, GH76 FAMILY (EUROFUNG)"/>
    <property type="match status" value="1"/>
</dbReference>
<evidence type="ECO:0000256" key="1">
    <source>
        <dbReference type="SAM" id="SignalP"/>
    </source>
</evidence>
<evidence type="ECO:0000313" key="3">
    <source>
        <dbReference type="Proteomes" id="UP000799764"/>
    </source>
</evidence>
<dbReference type="AlphaFoldDB" id="A0A9P4PLG5"/>
<keyword evidence="2" id="KW-0378">Hydrolase</keyword>
<dbReference type="InterPro" id="IPR008928">
    <property type="entry name" value="6-hairpin_glycosidase_sf"/>
</dbReference>
<accession>A0A9P4PLG5</accession>
<gene>
    <name evidence="2" type="ORF">P171DRAFT_248978</name>
</gene>
<keyword evidence="1" id="KW-0732">Signal</keyword>
<dbReference type="OrthoDB" id="9984024at2759"/>
<dbReference type="GO" id="GO:0016787">
    <property type="term" value="F:hydrolase activity"/>
    <property type="evidence" value="ECO:0007669"/>
    <property type="project" value="UniProtKB-KW"/>
</dbReference>
<proteinExistence type="predicted"/>
<keyword evidence="3" id="KW-1185">Reference proteome</keyword>
<dbReference type="EMBL" id="MU001497">
    <property type="protein sequence ID" value="KAF2447279.1"/>
    <property type="molecule type" value="Genomic_DNA"/>
</dbReference>
<evidence type="ECO:0000313" key="2">
    <source>
        <dbReference type="EMBL" id="KAF2447279.1"/>
    </source>
</evidence>
<dbReference type="Gene3D" id="1.50.10.20">
    <property type="match status" value="1"/>
</dbReference>